<name>A0ABM3RJI7_SPIOL</name>
<feature type="coiled-coil region" evidence="1">
    <location>
        <begin position="262"/>
        <end position="338"/>
    </location>
</feature>
<reference evidence="3" key="1">
    <citation type="journal article" date="2021" name="Nat. Commun.">
        <title>Genomic analyses provide insights into spinach domestication and the genetic basis of agronomic traits.</title>
        <authorList>
            <person name="Cai X."/>
            <person name="Sun X."/>
            <person name="Xu C."/>
            <person name="Sun H."/>
            <person name="Wang X."/>
            <person name="Ge C."/>
            <person name="Zhang Z."/>
            <person name="Wang Q."/>
            <person name="Fei Z."/>
            <person name="Jiao C."/>
            <person name="Wang Q."/>
        </authorList>
    </citation>
    <scope>NUCLEOTIDE SEQUENCE [LARGE SCALE GENOMIC DNA]</scope>
    <source>
        <strain evidence="3">cv. Varoflay</strain>
    </source>
</reference>
<feature type="compositionally biased region" description="Acidic residues" evidence="2">
    <location>
        <begin position="395"/>
        <end position="407"/>
    </location>
</feature>
<feature type="region of interest" description="Disordered" evidence="2">
    <location>
        <begin position="1"/>
        <end position="214"/>
    </location>
</feature>
<evidence type="ECO:0000256" key="1">
    <source>
        <dbReference type="SAM" id="Coils"/>
    </source>
</evidence>
<protein>
    <submittedName>
        <fullName evidence="4">Uncharacterized protein</fullName>
    </submittedName>
</protein>
<dbReference type="SUPFAM" id="SSF57997">
    <property type="entry name" value="Tropomyosin"/>
    <property type="match status" value="1"/>
</dbReference>
<dbReference type="Gene3D" id="1.20.5.340">
    <property type="match status" value="1"/>
</dbReference>
<reference evidence="4" key="2">
    <citation type="submission" date="2025-08" db="UniProtKB">
        <authorList>
            <consortium name="RefSeq"/>
        </authorList>
    </citation>
    <scope>IDENTIFICATION</scope>
    <source>
        <tissue evidence="4">Leaf</tissue>
    </source>
</reference>
<evidence type="ECO:0000313" key="4">
    <source>
        <dbReference type="RefSeq" id="XP_056695778.1"/>
    </source>
</evidence>
<proteinExistence type="predicted"/>
<evidence type="ECO:0000313" key="3">
    <source>
        <dbReference type="Proteomes" id="UP000813463"/>
    </source>
</evidence>
<feature type="region of interest" description="Disordered" evidence="2">
    <location>
        <begin position="387"/>
        <end position="424"/>
    </location>
</feature>
<dbReference type="Proteomes" id="UP000813463">
    <property type="component" value="Chromosome 3"/>
</dbReference>
<evidence type="ECO:0000256" key="2">
    <source>
        <dbReference type="SAM" id="MobiDB-lite"/>
    </source>
</evidence>
<feature type="compositionally biased region" description="Low complexity" evidence="2">
    <location>
        <begin position="169"/>
        <end position="186"/>
    </location>
</feature>
<accession>A0ABM3RJI7</accession>
<keyword evidence="3" id="KW-1185">Reference proteome</keyword>
<feature type="compositionally biased region" description="Basic and acidic residues" evidence="2">
    <location>
        <begin position="1"/>
        <end position="11"/>
    </location>
</feature>
<gene>
    <name evidence="4" type="primary">LOC130470172</name>
</gene>
<organism evidence="3 4">
    <name type="scientific">Spinacia oleracea</name>
    <name type="common">Spinach</name>
    <dbReference type="NCBI Taxonomy" id="3562"/>
    <lineage>
        <taxon>Eukaryota</taxon>
        <taxon>Viridiplantae</taxon>
        <taxon>Streptophyta</taxon>
        <taxon>Embryophyta</taxon>
        <taxon>Tracheophyta</taxon>
        <taxon>Spermatophyta</taxon>
        <taxon>Magnoliopsida</taxon>
        <taxon>eudicotyledons</taxon>
        <taxon>Gunneridae</taxon>
        <taxon>Pentapetalae</taxon>
        <taxon>Caryophyllales</taxon>
        <taxon>Chenopodiaceae</taxon>
        <taxon>Chenopodioideae</taxon>
        <taxon>Anserineae</taxon>
        <taxon>Spinacia</taxon>
    </lineage>
</organism>
<feature type="compositionally biased region" description="Basic and acidic residues" evidence="2">
    <location>
        <begin position="188"/>
        <end position="199"/>
    </location>
</feature>
<dbReference type="GeneID" id="130470172"/>
<sequence length="424" mass="46712">MDRLSPEDKGVVEVPAWLSEEPTLPAMKKRPASSTEAPKPKRPFFKKMGPADAVTKPSVPKPSAPLAEGEVPPIQTPILPPEQKEVPSQEPTLPAMKKRPASSTEAPKPKRPFFKKMGPADAVTKPSVPKPSAPLAEGEVPPIQTPILPPEQKEVPSQVDTEMDGTAGAAADEVAVDQTAAADATTLSREDKGKGKETEAPSTDNASTPPAASPIGWDLHDLFIRCAESRNYRFDMHNEMLKHKDQIENHEQYAEKTARLINLEADKKIALKTEELKKAEEDAEKYEEKLLEHEGRLAVLRKEYSSVLERVTDFSSKVNVLEGQLKAMQGKIEAVRKEAASSFKLGEESILESAQKAWDQSMDWKDFSWFKRRISHQIAVSTARRLGLDPPDFVSDGEEDIEEDEVNSPEGQDIQEGSSIAPHP</sequence>
<feature type="compositionally biased region" description="Polar residues" evidence="2">
    <location>
        <begin position="200"/>
        <end position="210"/>
    </location>
</feature>
<dbReference type="RefSeq" id="XP_056695778.1">
    <property type="nucleotide sequence ID" value="XM_056839800.1"/>
</dbReference>
<keyword evidence="1" id="KW-0175">Coiled coil</keyword>